<reference evidence="3" key="1">
    <citation type="submission" date="2020-05" db="EMBL/GenBank/DDBJ databases">
        <title>Mycena genomes resolve the evolution of fungal bioluminescence.</title>
        <authorList>
            <person name="Tsai I.J."/>
        </authorList>
    </citation>
    <scope>NUCLEOTIDE SEQUENCE</scope>
    <source>
        <strain evidence="3">CCC161011</strain>
    </source>
</reference>
<sequence length="179" mass="20022">MSTIKLDEITFQYRAGKLYDNWRNAEQRVDCDSIAATDALFLVAGNPVSEDSPLMGTLVQQWLLGYEFPSTFILFEDHRITILCSPSKGGPRSSLSWTVTLPPGVPIEILELAKEARLRNKNLRQFFALYASKRRVGVLREVYPGCALIDEWKDLLADATAIPEFVDMSAAFSALMATD</sequence>
<keyword evidence="1" id="KW-0227">DNA damage</keyword>
<comment type="function">
    <text evidence="1">Component of the FACT complex, a general chromatin factor that acts to reorganize nucleosomes. The FACT complex is involved in multiple processes that require DNA as a template such as mRNA elongation, DNA replication and DNA repair. During transcription elongation the FACT complex acts as a histone chaperone that both destabilizes and restores nucleosomal structure. It facilitates the passage of RNA polymerase II and transcription by promoting the dissociation of one histone H2A-H2B dimer from the nucleosome, then subsequently promotes the reestablishment of the nucleosome following the passage of RNA polymerase II.</text>
</comment>
<evidence type="ECO:0000259" key="2">
    <source>
        <dbReference type="SMART" id="SM01285"/>
    </source>
</evidence>
<dbReference type="AlphaFoldDB" id="A0A8H7D742"/>
<protein>
    <recommendedName>
        <fullName evidence="1">FACT complex subunit</fullName>
    </recommendedName>
</protein>
<accession>A0A8H7D742</accession>
<name>A0A8H7D742_9AGAR</name>
<comment type="subcellular location">
    <subcellularLocation>
        <location evidence="1">Nucleus</location>
    </subcellularLocation>
    <subcellularLocation>
        <location evidence="1">Chromosome</location>
    </subcellularLocation>
</comment>
<keyword evidence="1" id="KW-0804">Transcription</keyword>
<dbReference type="PANTHER" id="PTHR13980:SF15">
    <property type="entry name" value="FACT COMPLEX SUBUNIT SPT16"/>
    <property type="match status" value="1"/>
</dbReference>
<keyword evidence="1" id="KW-0235">DNA replication</keyword>
<comment type="subunit">
    <text evidence="1">Component of the FACT complex.</text>
</comment>
<dbReference type="InterPro" id="IPR029149">
    <property type="entry name" value="Creatin/AminoP/Spt16_N"/>
</dbReference>
<dbReference type="InterPro" id="IPR029148">
    <property type="entry name" value="FACT-SPT16_Nlobe"/>
</dbReference>
<dbReference type="GO" id="GO:0006260">
    <property type="term" value="P:DNA replication"/>
    <property type="evidence" value="ECO:0007669"/>
    <property type="project" value="UniProtKB-KW"/>
</dbReference>
<dbReference type="Gene3D" id="3.40.350.10">
    <property type="entry name" value="Creatinase/prolidase N-terminal domain"/>
    <property type="match status" value="1"/>
</dbReference>
<comment type="similarity">
    <text evidence="1">Belongs to the peptidase M24 family. SPT16 subfamily.</text>
</comment>
<evidence type="ECO:0000313" key="3">
    <source>
        <dbReference type="EMBL" id="KAF7364734.1"/>
    </source>
</evidence>
<dbReference type="EMBL" id="JACAZI010000003">
    <property type="protein sequence ID" value="KAF7364734.1"/>
    <property type="molecule type" value="Genomic_DNA"/>
</dbReference>
<keyword evidence="1" id="KW-0539">Nucleus</keyword>
<evidence type="ECO:0000313" key="4">
    <source>
        <dbReference type="Proteomes" id="UP000620124"/>
    </source>
</evidence>
<proteinExistence type="inferred from homology"/>
<feature type="domain" description="FACT complex subunit SPT16 N-terminal lobe" evidence="2">
    <location>
        <begin position="6"/>
        <end position="172"/>
    </location>
</feature>
<keyword evidence="1" id="KW-0805">Transcription regulation</keyword>
<dbReference type="GO" id="GO:0031491">
    <property type="term" value="F:nucleosome binding"/>
    <property type="evidence" value="ECO:0007669"/>
    <property type="project" value="TreeGrafter"/>
</dbReference>
<organism evidence="3 4">
    <name type="scientific">Mycena venus</name>
    <dbReference type="NCBI Taxonomy" id="2733690"/>
    <lineage>
        <taxon>Eukaryota</taxon>
        <taxon>Fungi</taxon>
        <taxon>Dikarya</taxon>
        <taxon>Basidiomycota</taxon>
        <taxon>Agaricomycotina</taxon>
        <taxon>Agaricomycetes</taxon>
        <taxon>Agaricomycetidae</taxon>
        <taxon>Agaricales</taxon>
        <taxon>Marasmiineae</taxon>
        <taxon>Mycenaceae</taxon>
        <taxon>Mycena</taxon>
    </lineage>
</organism>
<dbReference type="SMART" id="SM01285">
    <property type="entry name" value="FACT-Spt16_Nlob"/>
    <property type="match status" value="1"/>
</dbReference>
<evidence type="ECO:0000256" key="1">
    <source>
        <dbReference type="RuleBase" id="RU367052"/>
    </source>
</evidence>
<dbReference type="Pfam" id="PF14826">
    <property type="entry name" value="FACT-Spt16_Nlob"/>
    <property type="match status" value="1"/>
</dbReference>
<dbReference type="GO" id="GO:0006281">
    <property type="term" value="P:DNA repair"/>
    <property type="evidence" value="ECO:0007669"/>
    <property type="project" value="UniProtKB-UniRule"/>
</dbReference>
<dbReference type="Proteomes" id="UP000620124">
    <property type="component" value="Unassembled WGS sequence"/>
</dbReference>
<dbReference type="PANTHER" id="PTHR13980">
    <property type="entry name" value="CDC68 RELATED"/>
    <property type="match status" value="1"/>
</dbReference>
<dbReference type="GO" id="GO:0006368">
    <property type="term" value="P:transcription elongation by RNA polymerase II"/>
    <property type="evidence" value="ECO:0007669"/>
    <property type="project" value="TreeGrafter"/>
</dbReference>
<keyword evidence="1" id="KW-0234">DNA repair</keyword>
<dbReference type="InterPro" id="IPR040258">
    <property type="entry name" value="Spt16"/>
</dbReference>
<comment type="caution">
    <text evidence="3">The sequence shown here is derived from an EMBL/GenBank/DDBJ whole genome shotgun (WGS) entry which is preliminary data.</text>
</comment>
<dbReference type="OrthoDB" id="10251642at2759"/>
<keyword evidence="1" id="KW-0158">Chromosome</keyword>
<gene>
    <name evidence="3" type="ORF">MVEN_00343200</name>
</gene>
<keyword evidence="4" id="KW-1185">Reference proteome</keyword>
<dbReference type="GO" id="GO:0035101">
    <property type="term" value="C:FACT complex"/>
    <property type="evidence" value="ECO:0007669"/>
    <property type="project" value="UniProtKB-UniRule"/>
</dbReference>